<dbReference type="Pfam" id="PF01053">
    <property type="entry name" value="Cys_Met_Meta_PP"/>
    <property type="match status" value="1"/>
</dbReference>
<dbReference type="RefSeq" id="WP_011900949.1">
    <property type="nucleotide sequence ID" value="NZ_JAAVJF010000002.1"/>
</dbReference>
<dbReference type="GO" id="GO:0004123">
    <property type="term" value="F:cystathionine gamma-lyase activity"/>
    <property type="evidence" value="ECO:0007669"/>
    <property type="project" value="TreeGrafter"/>
</dbReference>
<keyword evidence="3" id="KW-0663">Pyridoxal phosphate</keyword>
<dbReference type="InterPro" id="IPR015424">
    <property type="entry name" value="PyrdxlP-dep_Trfase"/>
</dbReference>
<dbReference type="AlphaFoldDB" id="A0A7L4P994"/>
<comment type="caution">
    <text evidence="4">The sequence shown here is derived from an EMBL/GenBank/DDBJ whole genome shotgun (WGS) entry which is preliminary data.</text>
</comment>
<gene>
    <name evidence="4" type="ORF">HC235_04575</name>
</gene>
<dbReference type="EMBL" id="JAAVJF010000002">
    <property type="protein sequence ID" value="NYR15233.1"/>
    <property type="molecule type" value="Genomic_DNA"/>
</dbReference>
<dbReference type="OMA" id="NCIGATG"/>
<proteinExistence type="inferred from homology"/>
<evidence type="ECO:0000313" key="5">
    <source>
        <dbReference type="Proteomes" id="UP000554766"/>
    </source>
</evidence>
<dbReference type="PANTHER" id="PTHR11808">
    <property type="entry name" value="TRANS-SULFURATION ENZYME FAMILY MEMBER"/>
    <property type="match status" value="1"/>
</dbReference>
<dbReference type="PIRSF" id="PIRSF001434">
    <property type="entry name" value="CGS"/>
    <property type="match status" value="1"/>
</dbReference>
<evidence type="ECO:0000256" key="2">
    <source>
        <dbReference type="ARBA" id="ARBA00009077"/>
    </source>
</evidence>
<organism evidence="4 5">
    <name type="scientific">Pyrobaculum arsenaticum</name>
    <dbReference type="NCBI Taxonomy" id="121277"/>
    <lineage>
        <taxon>Archaea</taxon>
        <taxon>Thermoproteota</taxon>
        <taxon>Thermoprotei</taxon>
        <taxon>Thermoproteales</taxon>
        <taxon>Thermoproteaceae</taxon>
        <taxon>Pyrobaculum</taxon>
    </lineage>
</organism>
<keyword evidence="5" id="KW-1185">Reference proteome</keyword>
<dbReference type="FunFam" id="3.40.640.10:FF:000046">
    <property type="entry name" value="Cystathionine gamma-lyase"/>
    <property type="match status" value="1"/>
</dbReference>
<comment type="cofactor">
    <cofactor evidence="1">
        <name>pyridoxal 5'-phosphate</name>
        <dbReference type="ChEBI" id="CHEBI:597326"/>
    </cofactor>
</comment>
<dbReference type="SUPFAM" id="SSF53383">
    <property type="entry name" value="PLP-dependent transferases"/>
    <property type="match status" value="1"/>
</dbReference>
<dbReference type="InterPro" id="IPR015421">
    <property type="entry name" value="PyrdxlP-dep_Trfase_major"/>
</dbReference>
<dbReference type="InterPro" id="IPR015422">
    <property type="entry name" value="PyrdxlP-dep_Trfase_small"/>
</dbReference>
<dbReference type="Proteomes" id="UP000554766">
    <property type="component" value="Unassembled WGS sequence"/>
</dbReference>
<sequence length="383" mass="41819">MRRGTVAVRGYRNLDQLGSVQPPIYLAALFRMEGEARKSDRGFDLKYSREENPTLRPLEEVVARLEGGVDALAFNSGMAALSTVFFSLLSADSSVLVPMEAYGATLRLLSSLVKFGVRLRRAYPDTEAYIEMLKASRPNVVFFETITNPMLRVLDGPEIVKTAKDLGASVVVDNTFATPILTTPLSYGADVVVHSATKYIAGHNDVVGGVAVVSSRSLLEELWVWRAMLGGIMQPFEAYLTLRGVKTLFVRFEKQCRNAMAVAQFLEGHGKVAEVFYPGLPSHPHHSVAKKLFGDKFGAVVSFRIKGGRDAVLKFFKSLRLIIPGPSLGGVESIATYPVASAASPIPEEDRKVLGITEDLVRLSVGLEDVEDLVEDLDRALNS</sequence>
<dbReference type="GO" id="GO:0005737">
    <property type="term" value="C:cytoplasm"/>
    <property type="evidence" value="ECO:0007669"/>
    <property type="project" value="TreeGrafter"/>
</dbReference>
<dbReference type="NCBIfam" id="NF006347">
    <property type="entry name" value="PRK08574.1"/>
    <property type="match status" value="1"/>
</dbReference>
<dbReference type="InterPro" id="IPR054542">
    <property type="entry name" value="Cys_met_metab_PP"/>
</dbReference>
<dbReference type="PANTHER" id="PTHR11808:SF15">
    <property type="entry name" value="CYSTATHIONINE GAMMA-LYASE"/>
    <property type="match status" value="1"/>
</dbReference>
<evidence type="ECO:0000256" key="3">
    <source>
        <dbReference type="ARBA" id="ARBA00022898"/>
    </source>
</evidence>
<dbReference type="CDD" id="cd00614">
    <property type="entry name" value="CGS_like"/>
    <property type="match status" value="1"/>
</dbReference>
<evidence type="ECO:0000256" key="1">
    <source>
        <dbReference type="ARBA" id="ARBA00001933"/>
    </source>
</evidence>
<dbReference type="GO" id="GO:0019346">
    <property type="term" value="P:transsulfuration"/>
    <property type="evidence" value="ECO:0007669"/>
    <property type="project" value="InterPro"/>
</dbReference>
<dbReference type="GeneID" id="5056291"/>
<reference evidence="4 5" key="1">
    <citation type="journal article" date="2020" name="Nat. Commun.">
        <title>The structures of two archaeal type IV pili illuminate evolutionary relationships.</title>
        <authorList>
            <person name="Wang F."/>
            <person name="Baquero D.P."/>
            <person name="Su Z."/>
            <person name="Beltran L.C."/>
            <person name="Prangishvili D."/>
            <person name="Krupovic M."/>
            <person name="Egelman E.H."/>
        </authorList>
    </citation>
    <scope>NUCLEOTIDE SEQUENCE [LARGE SCALE GENOMIC DNA]</scope>
    <source>
        <strain evidence="4 5">2GA</strain>
    </source>
</reference>
<dbReference type="GO" id="GO:0019343">
    <property type="term" value="P:cysteine biosynthetic process via cystathionine"/>
    <property type="evidence" value="ECO:0007669"/>
    <property type="project" value="TreeGrafter"/>
</dbReference>
<name>A0A7L4P994_9CREN</name>
<comment type="similarity">
    <text evidence="2">Belongs to the trans-sulfuration enzymes family.</text>
</comment>
<evidence type="ECO:0000313" key="4">
    <source>
        <dbReference type="EMBL" id="NYR15233.1"/>
    </source>
</evidence>
<dbReference type="InterPro" id="IPR000277">
    <property type="entry name" value="Cys/Met-Metab_PyrdxlP-dep_enz"/>
</dbReference>
<dbReference type="GO" id="GO:0030170">
    <property type="term" value="F:pyridoxal phosphate binding"/>
    <property type="evidence" value="ECO:0007669"/>
    <property type="project" value="InterPro"/>
</dbReference>
<dbReference type="PROSITE" id="PS00868">
    <property type="entry name" value="CYS_MET_METAB_PP"/>
    <property type="match status" value="1"/>
</dbReference>
<accession>A0A7L4P994</accession>
<protein>
    <submittedName>
        <fullName evidence="4">Cystathionine gamma-synthase family protein</fullName>
    </submittedName>
</protein>
<dbReference type="Gene3D" id="3.40.640.10">
    <property type="entry name" value="Type I PLP-dependent aspartate aminotransferase-like (Major domain)"/>
    <property type="match status" value="1"/>
</dbReference>
<dbReference type="Gene3D" id="3.90.1150.10">
    <property type="entry name" value="Aspartate Aminotransferase, domain 1"/>
    <property type="match status" value="1"/>
</dbReference>